<dbReference type="OrthoDB" id="582199at2"/>
<dbReference type="InterPro" id="IPR000835">
    <property type="entry name" value="HTH_MarR-typ"/>
</dbReference>
<dbReference type="InterPro" id="IPR036388">
    <property type="entry name" value="WH-like_DNA-bd_sf"/>
</dbReference>
<keyword evidence="3" id="KW-1185">Reference proteome</keyword>
<dbReference type="Proteomes" id="UP000005954">
    <property type="component" value="Unassembled WGS sequence"/>
</dbReference>
<organism evidence="2 3">
    <name type="scientific">Roseovarius nubinhibens (strain ATCC BAA-591 / DSM 15170 / ISM)</name>
    <dbReference type="NCBI Taxonomy" id="89187"/>
    <lineage>
        <taxon>Bacteria</taxon>
        <taxon>Pseudomonadati</taxon>
        <taxon>Pseudomonadota</taxon>
        <taxon>Alphaproteobacteria</taxon>
        <taxon>Rhodobacterales</taxon>
        <taxon>Roseobacteraceae</taxon>
        <taxon>Roseovarius</taxon>
    </lineage>
</organism>
<evidence type="ECO:0000313" key="3">
    <source>
        <dbReference type="Proteomes" id="UP000005954"/>
    </source>
</evidence>
<dbReference type="GO" id="GO:0006950">
    <property type="term" value="P:response to stress"/>
    <property type="evidence" value="ECO:0007669"/>
    <property type="project" value="TreeGrafter"/>
</dbReference>
<reference evidence="2 3" key="1">
    <citation type="submission" date="2005-12" db="EMBL/GenBank/DDBJ databases">
        <authorList>
            <person name="Moran M.A."/>
            <person name="Ferriera S."/>
            <person name="Johnson J."/>
            <person name="Kravitz S."/>
            <person name="Halpern A."/>
            <person name="Remington K."/>
            <person name="Beeson K."/>
            <person name="Tran B."/>
            <person name="Rogers Y.-H."/>
            <person name="Friedman R."/>
            <person name="Venter J.C."/>
        </authorList>
    </citation>
    <scope>NUCLEOTIDE SEQUENCE [LARGE SCALE GENOMIC DNA]</scope>
    <source>
        <strain evidence="3">ATCC BAA-591 / DSM 15170 / ISM</strain>
    </source>
</reference>
<dbReference type="InterPro" id="IPR036390">
    <property type="entry name" value="WH_DNA-bd_sf"/>
</dbReference>
<feature type="domain" description="HTH marR-type" evidence="1">
    <location>
        <begin position="1"/>
        <end position="138"/>
    </location>
</feature>
<dbReference type="SUPFAM" id="SSF46785">
    <property type="entry name" value="Winged helix' DNA-binding domain"/>
    <property type="match status" value="1"/>
</dbReference>
<name>A3SJK4_ROSNI</name>
<proteinExistence type="predicted"/>
<dbReference type="STRING" id="89187.ISM_04560"/>
<dbReference type="AlphaFoldDB" id="A3SJK4"/>
<dbReference type="Pfam" id="PF01047">
    <property type="entry name" value="MarR"/>
    <property type="match status" value="1"/>
</dbReference>
<gene>
    <name evidence="2" type="ORF">ISM_04560</name>
</gene>
<dbReference type="EMBL" id="AALY01000001">
    <property type="protein sequence ID" value="EAP77535.1"/>
    <property type="molecule type" value="Genomic_DNA"/>
</dbReference>
<dbReference type="InterPro" id="IPR039422">
    <property type="entry name" value="MarR/SlyA-like"/>
</dbReference>
<dbReference type="PRINTS" id="PR00598">
    <property type="entry name" value="HTHMARR"/>
</dbReference>
<dbReference type="eggNOG" id="COG1846">
    <property type="taxonomic scope" value="Bacteria"/>
</dbReference>
<dbReference type="PANTHER" id="PTHR33164">
    <property type="entry name" value="TRANSCRIPTIONAL REGULATOR, MARR FAMILY"/>
    <property type="match status" value="1"/>
</dbReference>
<dbReference type="HOGENOM" id="CLU_083287_27_8_5"/>
<dbReference type="GO" id="GO:0003700">
    <property type="term" value="F:DNA-binding transcription factor activity"/>
    <property type="evidence" value="ECO:0007669"/>
    <property type="project" value="InterPro"/>
</dbReference>
<evidence type="ECO:0000313" key="2">
    <source>
        <dbReference type="EMBL" id="EAP77535.1"/>
    </source>
</evidence>
<sequence length="151" mass="17165">MPDLSDIDHPDVNVMLSIVMLYWSLHDRLSCEKPDLSKQERLTLIRLSQPRRMGDLARAMQTLPSTMTALTDGLEAKGLVTRRRDPKDRRAWLLELTETGEETRAELGEMLKLALREETGLDAADLQQFSDLLLKIRSHIMAKGLPKGLPF</sequence>
<accession>A3SJK4</accession>
<dbReference type="PROSITE" id="PS50995">
    <property type="entry name" value="HTH_MARR_2"/>
    <property type="match status" value="1"/>
</dbReference>
<dbReference type="PANTHER" id="PTHR33164:SF43">
    <property type="entry name" value="HTH-TYPE TRANSCRIPTIONAL REPRESSOR YETL"/>
    <property type="match status" value="1"/>
</dbReference>
<protein>
    <submittedName>
        <fullName evidence="2">Transcriptional regulator, MarR family protein</fullName>
    </submittedName>
</protein>
<dbReference type="SMART" id="SM00347">
    <property type="entry name" value="HTH_MARR"/>
    <property type="match status" value="1"/>
</dbReference>
<comment type="caution">
    <text evidence="2">The sequence shown here is derived from an EMBL/GenBank/DDBJ whole genome shotgun (WGS) entry which is preliminary data.</text>
</comment>
<evidence type="ECO:0000259" key="1">
    <source>
        <dbReference type="PROSITE" id="PS50995"/>
    </source>
</evidence>
<dbReference type="RefSeq" id="WP_009812936.1">
    <property type="nucleotide sequence ID" value="NZ_CH724156.1"/>
</dbReference>
<dbReference type="Gene3D" id="1.10.10.10">
    <property type="entry name" value="Winged helix-like DNA-binding domain superfamily/Winged helix DNA-binding domain"/>
    <property type="match status" value="1"/>
</dbReference>